<keyword evidence="2" id="KW-1185">Reference proteome</keyword>
<sequence>MVLCLGNPPSETKRKLSILEYTLNAKAFEAKKFYDSKKDKIQNFALCKVCHCGSSLVCIGRRSQLCCQCALVESQYPTEDGDASKDGIVLIKMAAMKLRRTRVYSTLEPIIAYI</sequence>
<comment type="caution">
    <text evidence="1">The sequence shown here is derived from an EMBL/GenBank/DDBJ whole genome shotgun (WGS) entry which is preliminary data.</text>
</comment>
<dbReference type="EMBL" id="JBFOLJ010000014">
    <property type="protein sequence ID" value="KAL2478987.1"/>
    <property type="molecule type" value="Genomic_DNA"/>
</dbReference>
<reference evidence="2" key="1">
    <citation type="submission" date="2024-07" db="EMBL/GenBank/DDBJ databases">
        <title>Two chromosome-level genome assemblies of Korean endemic species Abeliophyllum distichum and Forsythia ovata (Oleaceae).</title>
        <authorList>
            <person name="Jang H."/>
        </authorList>
    </citation>
    <scope>NUCLEOTIDE SEQUENCE [LARGE SCALE GENOMIC DNA]</scope>
</reference>
<accession>A0ABD1QTA6</accession>
<protein>
    <submittedName>
        <fullName evidence="1">Uncharacterized protein</fullName>
    </submittedName>
</protein>
<name>A0ABD1QTA6_9LAMI</name>
<evidence type="ECO:0000313" key="1">
    <source>
        <dbReference type="EMBL" id="KAL2478987.1"/>
    </source>
</evidence>
<dbReference type="AlphaFoldDB" id="A0ABD1QTA6"/>
<organism evidence="1 2">
    <name type="scientific">Forsythia ovata</name>
    <dbReference type="NCBI Taxonomy" id="205694"/>
    <lineage>
        <taxon>Eukaryota</taxon>
        <taxon>Viridiplantae</taxon>
        <taxon>Streptophyta</taxon>
        <taxon>Embryophyta</taxon>
        <taxon>Tracheophyta</taxon>
        <taxon>Spermatophyta</taxon>
        <taxon>Magnoliopsida</taxon>
        <taxon>eudicotyledons</taxon>
        <taxon>Gunneridae</taxon>
        <taxon>Pentapetalae</taxon>
        <taxon>asterids</taxon>
        <taxon>lamiids</taxon>
        <taxon>Lamiales</taxon>
        <taxon>Oleaceae</taxon>
        <taxon>Forsythieae</taxon>
        <taxon>Forsythia</taxon>
    </lineage>
</organism>
<dbReference type="Proteomes" id="UP001604277">
    <property type="component" value="Unassembled WGS sequence"/>
</dbReference>
<proteinExistence type="predicted"/>
<gene>
    <name evidence="1" type="ORF">Fot_48001</name>
</gene>
<evidence type="ECO:0000313" key="2">
    <source>
        <dbReference type="Proteomes" id="UP001604277"/>
    </source>
</evidence>